<name>A0A2S6HKZ8_9GAMM</name>
<evidence type="ECO:0000313" key="2">
    <source>
        <dbReference type="Proteomes" id="UP000240010"/>
    </source>
</evidence>
<evidence type="ECO:0000313" key="1">
    <source>
        <dbReference type="EMBL" id="PPK78172.1"/>
    </source>
</evidence>
<dbReference type="AlphaFoldDB" id="A0A2S6HKZ8"/>
<organism evidence="1 2">
    <name type="scientific">Methylobacter tundripaludum</name>
    <dbReference type="NCBI Taxonomy" id="173365"/>
    <lineage>
        <taxon>Bacteria</taxon>
        <taxon>Pseudomonadati</taxon>
        <taxon>Pseudomonadota</taxon>
        <taxon>Gammaproteobacteria</taxon>
        <taxon>Methylococcales</taxon>
        <taxon>Methylococcaceae</taxon>
        <taxon>Methylobacter</taxon>
    </lineage>
</organism>
<dbReference type="EMBL" id="PTIZ01000001">
    <property type="protein sequence ID" value="PPK78172.1"/>
    <property type="molecule type" value="Genomic_DNA"/>
</dbReference>
<dbReference type="Proteomes" id="UP000240010">
    <property type="component" value="Unassembled WGS sequence"/>
</dbReference>
<accession>A0A2S6HKZ8</accession>
<gene>
    <name evidence="1" type="ORF">B0F87_101554</name>
</gene>
<proteinExistence type="predicted"/>
<reference evidence="1 2" key="1">
    <citation type="submission" date="2018-02" db="EMBL/GenBank/DDBJ databases">
        <title>Subsurface microbial communities from deep shales in Ohio and West Virginia, USA.</title>
        <authorList>
            <person name="Wrighton K."/>
        </authorList>
    </citation>
    <scope>NUCLEOTIDE SEQUENCE [LARGE SCALE GENOMIC DNA]</scope>
    <source>
        <strain evidence="1 2">OWC-DMM</strain>
    </source>
</reference>
<protein>
    <submittedName>
        <fullName evidence="1">TolB-like protein</fullName>
    </submittedName>
</protein>
<comment type="caution">
    <text evidence="1">The sequence shown here is derived from an EMBL/GenBank/DDBJ whole genome shotgun (WGS) entry which is preliminary data.</text>
</comment>
<sequence>MSIMTAMKNGKNDVNAIPAGEVRSALETILASGVFINAPRMCRLLRFLVEKAISGAVRDTSEYAIGIEVFDRDPAAYSVSEDPVVRVQIGRLREKLKVYYATLGSGSGIEISVPIGSYMPVIRAMSAVDIDFKQCCMLVIHPFKCISYHGDNVHFTQGLNEELMHQLFKAFGKIIVPHSFFTSGDTDTESRALKNVSNAGANHRLEGSVQIDAESIRASIRVVDVSVGCITWSEQFDRDAFFAITLQEELASSICGSLKSFFGHE</sequence>
<dbReference type="RefSeq" id="WP_219821247.1">
    <property type="nucleotide sequence ID" value="NZ_PTIZ01000001.1"/>
</dbReference>